<protein>
    <recommendedName>
        <fullName evidence="2">AB hydrolase-1 domain-containing protein</fullName>
    </recommendedName>
</protein>
<dbReference type="InterPro" id="IPR029058">
    <property type="entry name" value="AB_hydrolase_fold"/>
</dbReference>
<evidence type="ECO:0000259" key="2">
    <source>
        <dbReference type="Pfam" id="PF00561"/>
    </source>
</evidence>
<dbReference type="Proteomes" id="UP000288859">
    <property type="component" value="Unassembled WGS sequence"/>
</dbReference>
<dbReference type="InterPro" id="IPR000073">
    <property type="entry name" value="AB_hydrolase_1"/>
</dbReference>
<dbReference type="Pfam" id="PF00561">
    <property type="entry name" value="Abhydrolase_1"/>
    <property type="match status" value="1"/>
</dbReference>
<dbReference type="Gene3D" id="1.10.10.800">
    <property type="match status" value="1"/>
</dbReference>
<dbReference type="PANTHER" id="PTHR47751:SF2">
    <property type="entry name" value="DLTD N-TERMINAL DOMAIN PROTEIN (AFU_ORTHOLOGUE AFUA_8G00380)-RELATED"/>
    <property type="match status" value="1"/>
</dbReference>
<dbReference type="EMBL" id="NAJM01000001">
    <property type="protein sequence ID" value="RVX75881.1"/>
    <property type="molecule type" value="Genomic_DNA"/>
</dbReference>
<evidence type="ECO:0000256" key="1">
    <source>
        <dbReference type="ARBA" id="ARBA00029464"/>
    </source>
</evidence>
<dbReference type="VEuPathDB" id="FungiDB:PV10_01110"/>
<dbReference type="SUPFAM" id="SSF53474">
    <property type="entry name" value="alpha/beta-Hydrolases"/>
    <property type="match status" value="1"/>
</dbReference>
<dbReference type="OrthoDB" id="2498029at2759"/>
<dbReference type="Gene3D" id="3.40.50.1820">
    <property type="entry name" value="alpha/beta hydrolase"/>
    <property type="match status" value="1"/>
</dbReference>
<reference evidence="3 4" key="1">
    <citation type="submission" date="2017-03" db="EMBL/GenBank/DDBJ databases">
        <title>Genomes of endolithic fungi from Antarctica.</title>
        <authorList>
            <person name="Coleine C."/>
            <person name="Masonjones S."/>
            <person name="Stajich J.E."/>
        </authorList>
    </citation>
    <scope>NUCLEOTIDE SEQUENCE [LARGE SCALE GENOMIC DNA]</scope>
    <source>
        <strain evidence="3 4">CCFEE 6314</strain>
    </source>
</reference>
<dbReference type="AlphaFoldDB" id="A0A438NJH0"/>
<dbReference type="InterPro" id="IPR051411">
    <property type="entry name" value="Polyketide_trans_af380"/>
</dbReference>
<evidence type="ECO:0000313" key="4">
    <source>
        <dbReference type="Proteomes" id="UP000288859"/>
    </source>
</evidence>
<comment type="caution">
    <text evidence="3">The sequence shown here is derived from an EMBL/GenBank/DDBJ whole genome shotgun (WGS) entry which is preliminary data.</text>
</comment>
<proteinExistence type="inferred from homology"/>
<feature type="domain" description="AB hydrolase-1" evidence="2">
    <location>
        <begin position="39"/>
        <end position="277"/>
    </location>
</feature>
<gene>
    <name evidence="3" type="ORF">B0A52_00238</name>
</gene>
<name>A0A438NJH0_EXOME</name>
<sequence>MTVPPSTKHGKSQTVEFLSNGSKIRGVLRLPQGQGPFPIVIAGHGFGALKEWAIPYLVDALVEAGIAGLYFDYRNFGDSEGTPREEVAHHGRVEDWRSAISFATSIPEVDPQQIGTWGTSLGGKDVLVVASLDPRVKVVVTQTPAITFFPERAARMAGYGDDLTRFYQELAEDHKNRTLGGNPRYLPWVREAGDDSKIAFLDTLNDAERRNYKGRVTIQSYYPISLVDITPLFDLLRPIPILFILAEDDHLSGQREAYEAIKEPKSLVFIKGDHWAPYTTSKEAATRAAKEWFVKHLS</sequence>
<dbReference type="PANTHER" id="PTHR47751">
    <property type="entry name" value="SUPERFAMILY HYDROLASE, PUTATIVE (AFU_ORTHOLOGUE AFUA_2G16580)-RELATED"/>
    <property type="match status" value="1"/>
</dbReference>
<comment type="similarity">
    <text evidence="1">Belongs to the polyketide transferase af380 family.</text>
</comment>
<accession>A0A438NJH0</accession>
<organism evidence="3 4">
    <name type="scientific">Exophiala mesophila</name>
    <name type="common">Black yeast-like fungus</name>
    <dbReference type="NCBI Taxonomy" id="212818"/>
    <lineage>
        <taxon>Eukaryota</taxon>
        <taxon>Fungi</taxon>
        <taxon>Dikarya</taxon>
        <taxon>Ascomycota</taxon>
        <taxon>Pezizomycotina</taxon>
        <taxon>Eurotiomycetes</taxon>
        <taxon>Chaetothyriomycetidae</taxon>
        <taxon>Chaetothyriales</taxon>
        <taxon>Herpotrichiellaceae</taxon>
        <taxon>Exophiala</taxon>
    </lineage>
</organism>
<evidence type="ECO:0000313" key="3">
    <source>
        <dbReference type="EMBL" id="RVX75881.1"/>
    </source>
</evidence>